<keyword evidence="3 6" id="KW-0732">Signal</keyword>
<dbReference type="NCBIfam" id="TIGR04226">
    <property type="entry name" value="RrgB_K2N_iso_D2"/>
    <property type="match status" value="1"/>
</dbReference>
<dbReference type="Gene3D" id="2.60.40.740">
    <property type="match status" value="1"/>
</dbReference>
<proteinExistence type="predicted"/>
<evidence type="ECO:0000256" key="6">
    <source>
        <dbReference type="SAM" id="SignalP"/>
    </source>
</evidence>
<dbReference type="InterPro" id="IPR013783">
    <property type="entry name" value="Ig-like_fold"/>
</dbReference>
<dbReference type="InterPro" id="IPR026466">
    <property type="entry name" value="Fim_isopep_form_D2_dom"/>
</dbReference>
<keyword evidence="5" id="KW-1133">Transmembrane helix</keyword>
<dbReference type="InterPro" id="IPR041033">
    <property type="entry name" value="SpaA_PFL_dom_1"/>
</dbReference>
<comment type="caution">
    <text evidence="9">The sequence shown here is derived from an EMBL/GenBank/DDBJ whole genome shotgun (WGS) entry which is preliminary data.</text>
</comment>
<dbReference type="AlphaFoldDB" id="A0A9D2QA12"/>
<evidence type="ECO:0000256" key="2">
    <source>
        <dbReference type="ARBA" id="ARBA00022525"/>
    </source>
</evidence>
<keyword evidence="1" id="KW-0134">Cell wall</keyword>
<feature type="transmembrane region" description="Helical" evidence="5">
    <location>
        <begin position="513"/>
        <end position="534"/>
    </location>
</feature>
<evidence type="ECO:0000259" key="7">
    <source>
        <dbReference type="Pfam" id="PF00746"/>
    </source>
</evidence>
<dbReference type="InterPro" id="IPR048052">
    <property type="entry name" value="FM1-like"/>
</dbReference>
<dbReference type="Proteomes" id="UP000823902">
    <property type="component" value="Unassembled WGS sequence"/>
</dbReference>
<dbReference type="NCBIfam" id="TIGR01167">
    <property type="entry name" value="LPXTG_anchor"/>
    <property type="match status" value="1"/>
</dbReference>
<name>A0A9D2QA12_9FIRM</name>
<evidence type="ECO:0000259" key="8">
    <source>
        <dbReference type="Pfam" id="PF17802"/>
    </source>
</evidence>
<keyword evidence="5" id="KW-0472">Membrane</keyword>
<keyword evidence="4" id="KW-0572">Peptidoglycan-anchor</keyword>
<gene>
    <name evidence="9" type="ORF">H9697_12165</name>
</gene>
<reference evidence="9" key="2">
    <citation type="submission" date="2021-04" db="EMBL/GenBank/DDBJ databases">
        <authorList>
            <person name="Gilroy R."/>
        </authorList>
    </citation>
    <scope>NUCLEOTIDE SEQUENCE</scope>
    <source>
        <strain evidence="9">CHK196-7946</strain>
    </source>
</reference>
<dbReference type="Pfam" id="PF17802">
    <property type="entry name" value="SpaA"/>
    <property type="match status" value="1"/>
</dbReference>
<feature type="domain" description="Gram-positive cocci surface proteins LPxTG" evidence="7">
    <location>
        <begin position="498"/>
        <end position="537"/>
    </location>
</feature>
<keyword evidence="5" id="KW-0812">Transmembrane</keyword>
<sequence>MKTKLRNTWISKLMALCLAVVMMLSMSMTVFAVKSTDTADFEVTGFDTDPAPSVSAYQIITVNVDDTSAQPEYPVYTWVNEVANWVTANHPAYIDQTLGTNAVADAFAEADAADLTTFLEEMTAAIKDNTITGITPTTVTASNGTASFTDMAMGEYLITANGGVKIYQPTTVKVVPVYDEESQSWEVSEAVIGDKGVMKSQEPSIGKEVADGDDTVAVGDTVKYKLTVVIPDYPTDSTDAKLEVGDTFLSGLTYNNDVRVYSDADMTIEIPAAGVYTNVTDGETLANKDFLLQFTQDYILTHGGQTIYVGYTGTVNNDAFSAADALGNRAFLGYNNDPYNDTSYTPDKETEEKVYSYIINLKKVDKNGSALSGAEFTLTKSNEQNAMKFNGSNGVYTYDSKGQVTDTKLAVNGEGVLSIRGLDEGTYVLREIKAPNDYVLPNGEITIEIYDQDNGSADGIIDEGESAIVNADGTAKLYGNVVIDGNTVSFNIENTSSADAGFQLPTTGGMGTMIFTIAGILLMGGAVALIVVAARKKRG</sequence>
<feature type="domain" description="SpaA-like prealbumin fold" evidence="8">
    <location>
        <begin position="359"/>
        <end position="453"/>
    </location>
</feature>
<feature type="chain" id="PRO_5038974704" evidence="6">
    <location>
        <begin position="33"/>
        <end position="539"/>
    </location>
</feature>
<evidence type="ECO:0000256" key="5">
    <source>
        <dbReference type="SAM" id="Phobius"/>
    </source>
</evidence>
<evidence type="ECO:0000256" key="3">
    <source>
        <dbReference type="ARBA" id="ARBA00022729"/>
    </source>
</evidence>
<protein>
    <submittedName>
        <fullName evidence="9">SpaH/EbpB family LPXTG-anchored major pilin</fullName>
    </submittedName>
</protein>
<organism evidence="9 10">
    <name type="scientific">Candidatus Mediterraneibacter faecavium</name>
    <dbReference type="NCBI Taxonomy" id="2838668"/>
    <lineage>
        <taxon>Bacteria</taxon>
        <taxon>Bacillati</taxon>
        <taxon>Bacillota</taxon>
        <taxon>Clostridia</taxon>
        <taxon>Lachnospirales</taxon>
        <taxon>Lachnospiraceae</taxon>
        <taxon>Mediterraneibacter</taxon>
    </lineage>
</organism>
<accession>A0A9D2QA12</accession>
<dbReference type="EMBL" id="DWVY01000062">
    <property type="protein sequence ID" value="HJC75674.1"/>
    <property type="molecule type" value="Genomic_DNA"/>
</dbReference>
<feature type="signal peptide" evidence="6">
    <location>
        <begin position="1"/>
        <end position="32"/>
    </location>
</feature>
<keyword evidence="2" id="KW-0964">Secreted</keyword>
<dbReference type="Gene3D" id="2.60.40.10">
    <property type="entry name" value="Immunoglobulins"/>
    <property type="match status" value="1"/>
</dbReference>
<dbReference type="Pfam" id="PF00746">
    <property type="entry name" value="Gram_pos_anchor"/>
    <property type="match status" value="1"/>
</dbReference>
<evidence type="ECO:0000313" key="9">
    <source>
        <dbReference type="EMBL" id="HJC75674.1"/>
    </source>
</evidence>
<evidence type="ECO:0000256" key="1">
    <source>
        <dbReference type="ARBA" id="ARBA00022512"/>
    </source>
</evidence>
<evidence type="ECO:0000313" key="10">
    <source>
        <dbReference type="Proteomes" id="UP000823902"/>
    </source>
</evidence>
<evidence type="ECO:0000256" key="4">
    <source>
        <dbReference type="ARBA" id="ARBA00023088"/>
    </source>
</evidence>
<dbReference type="NCBIfam" id="NF033902">
    <property type="entry name" value="iso_D2_wall_anc"/>
    <property type="match status" value="1"/>
</dbReference>
<dbReference type="InterPro" id="IPR019931">
    <property type="entry name" value="LPXTG_anchor"/>
</dbReference>
<reference evidence="9" key="1">
    <citation type="journal article" date="2021" name="PeerJ">
        <title>Extensive microbial diversity within the chicken gut microbiome revealed by metagenomics and culture.</title>
        <authorList>
            <person name="Gilroy R."/>
            <person name="Ravi A."/>
            <person name="Getino M."/>
            <person name="Pursley I."/>
            <person name="Horton D.L."/>
            <person name="Alikhan N.F."/>
            <person name="Baker D."/>
            <person name="Gharbi K."/>
            <person name="Hall N."/>
            <person name="Watson M."/>
            <person name="Adriaenssens E.M."/>
            <person name="Foster-Nyarko E."/>
            <person name="Jarju S."/>
            <person name="Secka A."/>
            <person name="Antonio M."/>
            <person name="Oren A."/>
            <person name="Chaudhuri R.R."/>
            <person name="La Ragione R."/>
            <person name="Hildebrand F."/>
            <person name="Pallen M.J."/>
        </authorList>
    </citation>
    <scope>NUCLEOTIDE SEQUENCE</scope>
    <source>
        <strain evidence="9">CHK196-7946</strain>
    </source>
</reference>